<dbReference type="InterPro" id="IPR046360">
    <property type="entry name" value="T-box_DNA-bd"/>
</dbReference>
<keyword evidence="4" id="KW-0804">Transcription</keyword>
<dbReference type="PANTHER" id="PTHR11267:SF181">
    <property type="entry name" value="OPTOMOTOR-BLIND PROTEIN"/>
    <property type="match status" value="1"/>
</dbReference>
<dbReference type="KEGG" id="goe:100906715"/>
<dbReference type="PANTHER" id="PTHR11267">
    <property type="entry name" value="T-BOX PROTEIN-RELATED"/>
    <property type="match status" value="1"/>
</dbReference>
<dbReference type="InterPro" id="IPR036960">
    <property type="entry name" value="T-box_sf"/>
</dbReference>
<dbReference type="InterPro" id="IPR008967">
    <property type="entry name" value="p53-like_TF_DNA-bd_sf"/>
</dbReference>
<name>A0AAJ6VZU9_9ACAR</name>
<evidence type="ECO:0000256" key="7">
    <source>
        <dbReference type="SAM" id="MobiDB-lite"/>
    </source>
</evidence>
<dbReference type="RefSeq" id="XP_003746877.1">
    <property type="nucleotide sequence ID" value="XM_003746829.3"/>
</dbReference>
<dbReference type="GeneID" id="100906715"/>
<feature type="domain" description="T-box" evidence="8">
    <location>
        <begin position="58"/>
        <end position="232"/>
    </location>
</feature>
<dbReference type="GO" id="GO:0000981">
    <property type="term" value="F:DNA-binding transcription factor activity, RNA polymerase II-specific"/>
    <property type="evidence" value="ECO:0007669"/>
    <property type="project" value="TreeGrafter"/>
</dbReference>
<evidence type="ECO:0000256" key="4">
    <source>
        <dbReference type="ARBA" id="ARBA00023163"/>
    </source>
</evidence>
<keyword evidence="2" id="KW-0805">Transcription regulation</keyword>
<dbReference type="PRINTS" id="PR00937">
    <property type="entry name" value="TBOX"/>
</dbReference>
<dbReference type="Proteomes" id="UP000694867">
    <property type="component" value="Unplaced"/>
</dbReference>
<dbReference type="GO" id="GO:0000785">
    <property type="term" value="C:chromatin"/>
    <property type="evidence" value="ECO:0007669"/>
    <property type="project" value="TreeGrafter"/>
</dbReference>
<keyword evidence="5 6" id="KW-0539">Nucleus</keyword>
<keyword evidence="9" id="KW-1185">Reference proteome</keyword>
<dbReference type="PROSITE" id="PS01264">
    <property type="entry name" value="TBOX_2"/>
    <property type="match status" value="1"/>
</dbReference>
<reference evidence="10" key="1">
    <citation type="submission" date="2025-08" db="UniProtKB">
        <authorList>
            <consortium name="RefSeq"/>
        </authorList>
    </citation>
    <scope>IDENTIFICATION</scope>
</reference>
<sequence>MVEDMVESLEEFGSGDLVPPESGSPSADSGFDDGIRVANDPVEPFRTQIRSGDVVMFLVNSEIWELMHPFGHEMLINTNGRYLRPDVRVELQGLKPDKMYSVRARIGTISPTKLAFRRGRWDYTTETAQELSIVYEHPESPKLGQYWLDAFIVFDSIKVYSQANLEEESAATKLVLDTRRKYQLAIEVEELQGATHHFEFEQLQFISVTAWHSAHVKKFKVKPHQYANPTRMKPVDEVDAAIGSRSAPPVFRVVNHEVSNELNPNAINILCKPPASTSSSRIHKIGIIEDSGSAPVSSAPTRRETEQAVRLLNNDQSLDFEDDFLS</sequence>
<evidence type="ECO:0000256" key="5">
    <source>
        <dbReference type="ARBA" id="ARBA00023242"/>
    </source>
</evidence>
<keyword evidence="3 6" id="KW-0238">DNA-binding</keyword>
<evidence type="ECO:0000256" key="6">
    <source>
        <dbReference type="PROSITE-ProRule" id="PRU00201"/>
    </source>
</evidence>
<feature type="region of interest" description="Disordered" evidence="7">
    <location>
        <begin position="12"/>
        <end position="34"/>
    </location>
</feature>
<evidence type="ECO:0000313" key="9">
    <source>
        <dbReference type="Proteomes" id="UP000694867"/>
    </source>
</evidence>
<protein>
    <submittedName>
        <fullName evidence="10">T-box transcription factor mls-1</fullName>
    </submittedName>
</protein>
<evidence type="ECO:0000256" key="3">
    <source>
        <dbReference type="ARBA" id="ARBA00023125"/>
    </source>
</evidence>
<evidence type="ECO:0000259" key="8">
    <source>
        <dbReference type="PROSITE" id="PS50252"/>
    </source>
</evidence>
<dbReference type="GO" id="GO:0045893">
    <property type="term" value="P:positive regulation of DNA-templated transcription"/>
    <property type="evidence" value="ECO:0007669"/>
    <property type="project" value="InterPro"/>
</dbReference>
<evidence type="ECO:0000313" key="10">
    <source>
        <dbReference type="RefSeq" id="XP_003746877.1"/>
    </source>
</evidence>
<dbReference type="CDD" id="cd00182">
    <property type="entry name" value="T-box"/>
    <property type="match status" value="1"/>
</dbReference>
<dbReference type="SUPFAM" id="SSF49417">
    <property type="entry name" value="p53-like transcription factors"/>
    <property type="match status" value="1"/>
</dbReference>
<dbReference type="GO" id="GO:0000978">
    <property type="term" value="F:RNA polymerase II cis-regulatory region sequence-specific DNA binding"/>
    <property type="evidence" value="ECO:0007669"/>
    <property type="project" value="InterPro"/>
</dbReference>
<dbReference type="InterPro" id="IPR018186">
    <property type="entry name" value="TF_T-box_CS"/>
</dbReference>
<dbReference type="Gene3D" id="2.60.40.820">
    <property type="entry name" value="Transcription factor, T-box"/>
    <property type="match status" value="1"/>
</dbReference>
<evidence type="ECO:0000256" key="2">
    <source>
        <dbReference type="ARBA" id="ARBA00023015"/>
    </source>
</evidence>
<comment type="caution">
    <text evidence="6">Lacks conserved residue(s) required for the propagation of feature annotation.</text>
</comment>
<dbReference type="InterPro" id="IPR001699">
    <property type="entry name" value="TF_T-box"/>
</dbReference>
<dbReference type="PROSITE" id="PS50252">
    <property type="entry name" value="TBOX_3"/>
    <property type="match status" value="1"/>
</dbReference>
<comment type="subcellular location">
    <subcellularLocation>
        <location evidence="1 6">Nucleus</location>
    </subcellularLocation>
</comment>
<dbReference type="GO" id="GO:0001708">
    <property type="term" value="P:cell fate specification"/>
    <property type="evidence" value="ECO:0007669"/>
    <property type="project" value="TreeGrafter"/>
</dbReference>
<organism evidence="9 10">
    <name type="scientific">Galendromus occidentalis</name>
    <name type="common">western predatory mite</name>
    <dbReference type="NCBI Taxonomy" id="34638"/>
    <lineage>
        <taxon>Eukaryota</taxon>
        <taxon>Metazoa</taxon>
        <taxon>Ecdysozoa</taxon>
        <taxon>Arthropoda</taxon>
        <taxon>Chelicerata</taxon>
        <taxon>Arachnida</taxon>
        <taxon>Acari</taxon>
        <taxon>Parasitiformes</taxon>
        <taxon>Mesostigmata</taxon>
        <taxon>Gamasina</taxon>
        <taxon>Phytoseioidea</taxon>
        <taxon>Phytoseiidae</taxon>
        <taxon>Typhlodrominae</taxon>
        <taxon>Galendromus</taxon>
    </lineage>
</organism>
<dbReference type="SMART" id="SM00425">
    <property type="entry name" value="TBOX"/>
    <property type="match status" value="1"/>
</dbReference>
<dbReference type="GO" id="GO:0005634">
    <property type="term" value="C:nucleus"/>
    <property type="evidence" value="ECO:0007669"/>
    <property type="project" value="UniProtKB-SubCell"/>
</dbReference>
<gene>
    <name evidence="10" type="primary">LOC100906715</name>
</gene>
<accession>A0AAJ6VZU9</accession>
<dbReference type="Pfam" id="PF00907">
    <property type="entry name" value="T-box"/>
    <property type="match status" value="1"/>
</dbReference>
<evidence type="ECO:0000256" key="1">
    <source>
        <dbReference type="ARBA" id="ARBA00004123"/>
    </source>
</evidence>
<proteinExistence type="predicted"/>
<dbReference type="AlphaFoldDB" id="A0AAJ6VZU9"/>